<evidence type="ECO:0000256" key="13">
    <source>
        <dbReference type="ARBA" id="ARBA00023317"/>
    </source>
</evidence>
<comment type="cofactor">
    <cofactor evidence="1">
        <name>Mg(2+)</name>
        <dbReference type="ChEBI" id="CHEBI:18420"/>
    </cofactor>
</comment>
<evidence type="ECO:0000256" key="4">
    <source>
        <dbReference type="ARBA" id="ARBA00008663"/>
    </source>
</evidence>
<dbReference type="InterPro" id="IPR015813">
    <property type="entry name" value="Pyrv/PenolPyrv_kinase-like_dom"/>
</dbReference>
<dbReference type="NCBIfam" id="NF004978">
    <property type="entry name" value="PRK06354.1"/>
    <property type="match status" value="1"/>
</dbReference>
<dbReference type="GO" id="GO:0030955">
    <property type="term" value="F:potassium ion binding"/>
    <property type="evidence" value="ECO:0007669"/>
    <property type="project" value="InterPro"/>
</dbReference>
<feature type="domain" description="Pyruvate kinase barrel" evidence="17">
    <location>
        <begin position="134"/>
        <end position="467"/>
    </location>
</feature>
<dbReference type="InterPro" id="IPR011037">
    <property type="entry name" value="Pyrv_Knase-like_insert_dom_sf"/>
</dbReference>
<evidence type="ECO:0000256" key="14">
    <source>
        <dbReference type="ARBA" id="ARBA00048152"/>
    </source>
</evidence>
<name>A0A7R9V2I6_9CHLO</name>
<accession>A0A7R9V2I6</accession>
<dbReference type="PRINTS" id="PR01050">
    <property type="entry name" value="PYRUVTKNASE"/>
</dbReference>
<evidence type="ECO:0000256" key="2">
    <source>
        <dbReference type="ARBA" id="ARBA00001958"/>
    </source>
</evidence>
<dbReference type="GO" id="GO:0000287">
    <property type="term" value="F:magnesium ion binding"/>
    <property type="evidence" value="ECO:0007669"/>
    <property type="project" value="InterPro"/>
</dbReference>
<dbReference type="GO" id="GO:0016301">
    <property type="term" value="F:kinase activity"/>
    <property type="evidence" value="ECO:0007669"/>
    <property type="project" value="UniProtKB-KW"/>
</dbReference>
<comment type="cofactor">
    <cofactor evidence="2">
        <name>K(+)</name>
        <dbReference type="ChEBI" id="CHEBI:29103"/>
    </cofactor>
</comment>
<dbReference type="AlphaFoldDB" id="A0A7R9V2I6"/>
<sequence length="1168" mass="126545">MGCGSSQLKNEPDMPASEKPLPRDAQRRDELAIAKQSAKSQHEDGSHMHDDYSHRDKQNLINGNGVVDRVGSLRYLSPEEAELVALKQKLIREWTPEYTMEEVRPPAESPDVHSERATNTTLGMVLKEQLHFVRKTKIICTAGPACWEEDQLEKLLRAGLNVLRFNFSHGDHEGHFKVLERFRKVCDATGFCAAALLDTKGPEVRTAMLRDAKPIDLEAGQTIIVEAVGDRYTEFEGFKDESETRIGLSYAHLCRDVKAGNKILLADGSISITVEEILSETELRGTVLNSKMLGERKNCNLPGVKVDIPVLTEKDINDLQNFAAKHKMDFVAASFVQSKADVEFIRRVLDEAGGHHVKIISKIENAAGLDNFDEILEVTDGIMVARGDLGMEIPVEKVPLAQKMMITKANIAGKFIVTATQMLESMISNPRPTRAEMTDVANACFDGTDAVMLSGETANGDYPDTAVATMANICRSAELGTNYYQVFDFVRSFTPKPVSGIEAMCCALAKDAVDLRPGAIIVFSEHGKSARLMAKYRPPAPVLVVTSNAKLARSCQALYTVHPMLIDKPVTSPNDIPEQVEHALKYAVSSGLCMAGKEVLIMTSTSVTADASAAAKLLRRQVMVTLAPGKLDQSSLGALAPTNSSMDPKFIAKTISLRSTTISLDMIKSEAMPTRKTKVAVTIGPSSSSREVLERLVDEGMDVARFKFSHGTPAAHDEVLSQLRAICETKRKKVATLMDLQGPEVRTSYLVDPATKQRIDTLELNQGDTVELYGTDKLSETTFVGYRTAGGGVVRLGVDLLDFADCVSPGVIIRLRDGAIGIRVEVVAGGKVTGVVLNSGIMGERKVVHIVGVRLHGKNIGRDIDTIAEFASTHQIDFVATSQVKGRSDIEELRSLLDQLGCESTRIIAKIETADGLRALDDIIDESDGIMLARGTLGMDIAPDKVALAQSLILTKCKVAGKPCVVARHCLESMNTNPRPTRAEMTDVANAVLDAADAIMLCSETATGMFPVECLTTAVRICRNAEAAINYNIQHSFIRDFSAKPFNTVTAASVALAKGAMDAQLQAAVVVSNSGEAADVVTKYRPDVPVIVATSEESVVLQCKLKFGQYGMLVSRGDINSADAIVEMAKTWVRDQGLVSGDSARIAIMHGYETADVRSSAVIRIVAV</sequence>
<dbReference type="Pfam" id="PF02887">
    <property type="entry name" value="PK_C"/>
    <property type="match status" value="2"/>
</dbReference>
<dbReference type="SUPFAM" id="SSF51621">
    <property type="entry name" value="Phosphoenolpyruvate/pyruvate domain"/>
    <property type="match status" value="2"/>
</dbReference>
<feature type="domain" description="Pyruvate kinase C-terminal" evidence="18">
    <location>
        <begin position="1054"/>
        <end position="1166"/>
    </location>
</feature>
<dbReference type="GO" id="GO:0004743">
    <property type="term" value="F:pyruvate kinase activity"/>
    <property type="evidence" value="ECO:0007669"/>
    <property type="project" value="UniProtKB-EC"/>
</dbReference>
<evidence type="ECO:0000256" key="15">
    <source>
        <dbReference type="RuleBase" id="RU000504"/>
    </source>
</evidence>
<keyword evidence="13" id="KW-0670">Pyruvate</keyword>
<keyword evidence="12 15" id="KW-0324">Glycolysis</keyword>
<evidence type="ECO:0000256" key="10">
    <source>
        <dbReference type="ARBA" id="ARBA00022840"/>
    </source>
</evidence>
<comment type="pathway">
    <text evidence="3 15">Carbohydrate degradation; glycolysis; pyruvate from D-glyceraldehyde 3-phosphate: step 5/5.</text>
</comment>
<comment type="similarity">
    <text evidence="4 15">Belongs to the pyruvate kinase family.</text>
</comment>
<evidence type="ECO:0000256" key="8">
    <source>
        <dbReference type="ARBA" id="ARBA00022741"/>
    </source>
</evidence>
<dbReference type="InterPro" id="IPR015793">
    <property type="entry name" value="Pyrv_Knase_brl"/>
</dbReference>
<keyword evidence="8" id="KW-0547">Nucleotide-binding</keyword>
<dbReference type="InterPro" id="IPR040442">
    <property type="entry name" value="Pyrv_kinase-like_dom_sf"/>
</dbReference>
<evidence type="ECO:0000256" key="1">
    <source>
        <dbReference type="ARBA" id="ARBA00001946"/>
    </source>
</evidence>
<keyword evidence="11 15" id="KW-0460">Magnesium</keyword>
<keyword evidence="6 15" id="KW-0808">Transferase</keyword>
<evidence type="ECO:0000313" key="19">
    <source>
        <dbReference type="EMBL" id="CAD8282986.1"/>
    </source>
</evidence>
<dbReference type="InterPro" id="IPR015795">
    <property type="entry name" value="Pyrv_Knase_C"/>
</dbReference>
<keyword evidence="9 15" id="KW-0418">Kinase</keyword>
<dbReference type="Pfam" id="PF00224">
    <property type="entry name" value="PK"/>
    <property type="match status" value="2"/>
</dbReference>
<keyword evidence="7" id="KW-0479">Metal-binding</keyword>
<feature type="region of interest" description="Disordered" evidence="16">
    <location>
        <begin position="1"/>
        <end position="60"/>
    </location>
</feature>
<reference evidence="19" key="1">
    <citation type="submission" date="2021-01" db="EMBL/GenBank/DDBJ databases">
        <authorList>
            <person name="Corre E."/>
            <person name="Pelletier E."/>
            <person name="Niang G."/>
            <person name="Scheremetjew M."/>
            <person name="Finn R."/>
            <person name="Kale V."/>
            <person name="Holt S."/>
            <person name="Cochrane G."/>
            <person name="Meng A."/>
            <person name="Brown T."/>
            <person name="Cohen L."/>
        </authorList>
    </citation>
    <scope>NUCLEOTIDE SEQUENCE</scope>
    <source>
        <strain evidence="19">CCMP219</strain>
    </source>
</reference>
<evidence type="ECO:0000256" key="12">
    <source>
        <dbReference type="ARBA" id="ARBA00023152"/>
    </source>
</evidence>
<evidence type="ECO:0000256" key="9">
    <source>
        <dbReference type="ARBA" id="ARBA00022777"/>
    </source>
</evidence>
<dbReference type="PANTHER" id="PTHR11817">
    <property type="entry name" value="PYRUVATE KINASE"/>
    <property type="match status" value="1"/>
</dbReference>
<dbReference type="NCBIfam" id="NF004491">
    <property type="entry name" value="PRK05826.1"/>
    <property type="match status" value="1"/>
</dbReference>
<proteinExistence type="inferred from homology"/>
<dbReference type="FunFam" id="2.40.33.10:FF:000001">
    <property type="entry name" value="Pyruvate kinase"/>
    <property type="match status" value="1"/>
</dbReference>
<evidence type="ECO:0000259" key="18">
    <source>
        <dbReference type="Pfam" id="PF02887"/>
    </source>
</evidence>
<evidence type="ECO:0000256" key="5">
    <source>
        <dbReference type="ARBA" id="ARBA00012142"/>
    </source>
</evidence>
<feature type="compositionally biased region" description="Basic and acidic residues" evidence="16">
    <location>
        <begin position="40"/>
        <end position="58"/>
    </location>
</feature>
<evidence type="ECO:0000256" key="11">
    <source>
        <dbReference type="ARBA" id="ARBA00022842"/>
    </source>
</evidence>
<organism evidence="19">
    <name type="scientific">Chlamydomonas euryale</name>
    <dbReference type="NCBI Taxonomy" id="1486919"/>
    <lineage>
        <taxon>Eukaryota</taxon>
        <taxon>Viridiplantae</taxon>
        <taxon>Chlorophyta</taxon>
        <taxon>core chlorophytes</taxon>
        <taxon>Chlorophyceae</taxon>
        <taxon>CS clade</taxon>
        <taxon>Chlamydomonadales</taxon>
        <taxon>Chlamydomonadaceae</taxon>
        <taxon>Chlamydomonas</taxon>
    </lineage>
</organism>
<evidence type="ECO:0000256" key="6">
    <source>
        <dbReference type="ARBA" id="ARBA00022679"/>
    </source>
</evidence>
<dbReference type="SUPFAM" id="SSF52935">
    <property type="entry name" value="PK C-terminal domain-like"/>
    <property type="match status" value="2"/>
</dbReference>
<evidence type="ECO:0000256" key="16">
    <source>
        <dbReference type="SAM" id="MobiDB-lite"/>
    </source>
</evidence>
<comment type="catalytic activity">
    <reaction evidence="14 15">
        <text>pyruvate + ATP = phosphoenolpyruvate + ADP + H(+)</text>
        <dbReference type="Rhea" id="RHEA:18157"/>
        <dbReference type="ChEBI" id="CHEBI:15361"/>
        <dbReference type="ChEBI" id="CHEBI:15378"/>
        <dbReference type="ChEBI" id="CHEBI:30616"/>
        <dbReference type="ChEBI" id="CHEBI:58702"/>
        <dbReference type="ChEBI" id="CHEBI:456216"/>
        <dbReference type="EC" id="2.7.1.40"/>
    </reaction>
</comment>
<dbReference type="Gene3D" id="3.40.1380.20">
    <property type="entry name" value="Pyruvate kinase, C-terminal domain"/>
    <property type="match status" value="2"/>
</dbReference>
<gene>
    <name evidence="19" type="ORF">CEUR00632_LOCUS3021</name>
</gene>
<evidence type="ECO:0000256" key="7">
    <source>
        <dbReference type="ARBA" id="ARBA00022723"/>
    </source>
</evidence>
<feature type="domain" description="Pyruvate kinase barrel" evidence="17">
    <location>
        <begin position="675"/>
        <end position="1014"/>
    </location>
</feature>
<evidence type="ECO:0000259" key="17">
    <source>
        <dbReference type="Pfam" id="PF00224"/>
    </source>
</evidence>
<feature type="domain" description="Pyruvate kinase C-terminal" evidence="18">
    <location>
        <begin position="502"/>
        <end position="608"/>
    </location>
</feature>
<dbReference type="EMBL" id="HBEC01006695">
    <property type="protein sequence ID" value="CAD8282986.1"/>
    <property type="molecule type" value="Transcribed_RNA"/>
</dbReference>
<keyword evidence="10" id="KW-0067">ATP-binding</keyword>
<dbReference type="SUPFAM" id="SSF50800">
    <property type="entry name" value="PK beta-barrel domain-like"/>
    <property type="match status" value="2"/>
</dbReference>
<protein>
    <recommendedName>
        <fullName evidence="5 15">Pyruvate kinase</fullName>
        <ecNumber evidence="5 15">2.7.1.40</ecNumber>
    </recommendedName>
</protein>
<dbReference type="GO" id="GO:0005524">
    <property type="term" value="F:ATP binding"/>
    <property type="evidence" value="ECO:0007669"/>
    <property type="project" value="UniProtKB-KW"/>
</dbReference>
<dbReference type="NCBIfam" id="TIGR01064">
    <property type="entry name" value="pyruv_kin"/>
    <property type="match status" value="2"/>
</dbReference>
<dbReference type="InterPro" id="IPR001697">
    <property type="entry name" value="Pyr_Knase"/>
</dbReference>
<evidence type="ECO:0000256" key="3">
    <source>
        <dbReference type="ARBA" id="ARBA00004997"/>
    </source>
</evidence>
<dbReference type="Gene3D" id="3.20.20.60">
    <property type="entry name" value="Phosphoenolpyruvate-binding domains"/>
    <property type="match status" value="2"/>
</dbReference>
<dbReference type="InterPro" id="IPR036918">
    <property type="entry name" value="Pyrv_Knase_C_sf"/>
</dbReference>
<dbReference type="GO" id="GO:0009570">
    <property type="term" value="C:chloroplast stroma"/>
    <property type="evidence" value="ECO:0007669"/>
    <property type="project" value="UniProtKB-ARBA"/>
</dbReference>
<dbReference type="EC" id="2.7.1.40" evidence="5 15"/>
<feature type="compositionally biased region" description="Basic and acidic residues" evidence="16">
    <location>
        <begin position="20"/>
        <end position="32"/>
    </location>
</feature>
<dbReference type="InterPro" id="IPR015806">
    <property type="entry name" value="Pyrv_Knase_insert_dom_sf"/>
</dbReference>
<dbReference type="Gene3D" id="2.40.33.10">
    <property type="entry name" value="PK beta-barrel domain-like"/>
    <property type="match status" value="2"/>
</dbReference>
<dbReference type="UniPathway" id="UPA00109">
    <property type="reaction ID" value="UER00188"/>
</dbReference>
<dbReference type="FunFam" id="3.20.20.60:FF:000025">
    <property type="entry name" value="Pyruvate kinase"/>
    <property type="match status" value="1"/>
</dbReference>